<reference evidence="3" key="1">
    <citation type="journal article" date="2019" name="Int. J. Syst. Evol. Microbiol.">
        <title>The Global Catalogue of Microorganisms (GCM) 10K type strain sequencing project: providing services to taxonomists for standard genome sequencing and annotation.</title>
        <authorList>
            <consortium name="The Broad Institute Genomics Platform"/>
            <consortium name="The Broad Institute Genome Sequencing Center for Infectious Disease"/>
            <person name="Wu L."/>
            <person name="Ma J."/>
        </authorList>
    </citation>
    <scope>NUCLEOTIDE SEQUENCE [LARGE SCALE GENOMIC DNA]</scope>
    <source>
        <strain evidence="3">CCUG 49018</strain>
    </source>
</reference>
<evidence type="ECO:0000313" key="3">
    <source>
        <dbReference type="Proteomes" id="UP001597182"/>
    </source>
</evidence>
<name>A0ABW3VDC5_9PSEU</name>
<dbReference type="Proteomes" id="UP001597182">
    <property type="component" value="Unassembled WGS sequence"/>
</dbReference>
<keyword evidence="3" id="KW-1185">Reference proteome</keyword>
<evidence type="ECO:0000313" key="2">
    <source>
        <dbReference type="EMBL" id="MFD1233292.1"/>
    </source>
</evidence>
<accession>A0ABW3VDC5</accession>
<dbReference type="RefSeq" id="WP_013675375.1">
    <property type="nucleotide sequence ID" value="NZ_BAABKS010000048.1"/>
</dbReference>
<feature type="region of interest" description="Disordered" evidence="1">
    <location>
        <begin position="1"/>
        <end position="40"/>
    </location>
</feature>
<evidence type="ECO:0000256" key="1">
    <source>
        <dbReference type="SAM" id="MobiDB-lite"/>
    </source>
</evidence>
<feature type="compositionally biased region" description="Basic and acidic residues" evidence="1">
    <location>
        <begin position="7"/>
        <end position="40"/>
    </location>
</feature>
<sequence length="40" mass="4238">MTPRAAGRRDRAEEGGALVDKLDKAAEADRAPGRTGLDRS</sequence>
<comment type="caution">
    <text evidence="2">The sequence shown here is derived from an EMBL/GenBank/DDBJ whole genome shotgun (WGS) entry which is preliminary data.</text>
</comment>
<dbReference type="EMBL" id="JBHTMB010000055">
    <property type="protein sequence ID" value="MFD1233292.1"/>
    <property type="molecule type" value="Genomic_DNA"/>
</dbReference>
<protein>
    <submittedName>
        <fullName evidence="2">Uncharacterized protein</fullName>
    </submittedName>
</protein>
<gene>
    <name evidence="2" type="ORF">ACFQ34_08370</name>
</gene>
<organism evidence="2 3">
    <name type="scientific">Pseudonocardia benzenivorans</name>
    <dbReference type="NCBI Taxonomy" id="228005"/>
    <lineage>
        <taxon>Bacteria</taxon>
        <taxon>Bacillati</taxon>
        <taxon>Actinomycetota</taxon>
        <taxon>Actinomycetes</taxon>
        <taxon>Pseudonocardiales</taxon>
        <taxon>Pseudonocardiaceae</taxon>
        <taxon>Pseudonocardia</taxon>
    </lineage>
</organism>
<proteinExistence type="predicted"/>